<keyword evidence="1" id="KW-0812">Transmembrane</keyword>
<feature type="transmembrane region" description="Helical" evidence="1">
    <location>
        <begin position="12"/>
        <end position="32"/>
    </location>
</feature>
<protein>
    <submittedName>
        <fullName evidence="3">Uncharacterized protein LOC108744780 isoform X2</fullName>
    </submittedName>
</protein>
<keyword evidence="1" id="KW-1133">Transmembrane helix</keyword>
<evidence type="ECO:0000313" key="2">
    <source>
        <dbReference type="Proteomes" id="UP000192223"/>
    </source>
</evidence>
<proteinExistence type="predicted"/>
<organism evidence="2 3">
    <name type="scientific">Agrilus planipennis</name>
    <name type="common">Emerald ash borer</name>
    <name type="synonym">Agrilus marcopoli</name>
    <dbReference type="NCBI Taxonomy" id="224129"/>
    <lineage>
        <taxon>Eukaryota</taxon>
        <taxon>Metazoa</taxon>
        <taxon>Ecdysozoa</taxon>
        <taxon>Arthropoda</taxon>
        <taxon>Hexapoda</taxon>
        <taxon>Insecta</taxon>
        <taxon>Pterygota</taxon>
        <taxon>Neoptera</taxon>
        <taxon>Endopterygota</taxon>
        <taxon>Coleoptera</taxon>
        <taxon>Polyphaga</taxon>
        <taxon>Elateriformia</taxon>
        <taxon>Buprestoidea</taxon>
        <taxon>Buprestidae</taxon>
        <taxon>Agrilinae</taxon>
        <taxon>Agrilus</taxon>
    </lineage>
</organism>
<keyword evidence="1" id="KW-0472">Membrane</keyword>
<dbReference type="Proteomes" id="UP000192223">
    <property type="component" value="Unplaced"/>
</dbReference>
<dbReference type="RefSeq" id="XP_018336195.1">
    <property type="nucleotide sequence ID" value="XM_018480693.2"/>
</dbReference>
<accession>A0A1W4XUT7</accession>
<dbReference type="AlphaFoldDB" id="A0A1W4XUT7"/>
<reference evidence="3" key="1">
    <citation type="submission" date="2025-08" db="UniProtKB">
        <authorList>
            <consortium name="RefSeq"/>
        </authorList>
    </citation>
    <scope>IDENTIFICATION</scope>
    <source>
        <tissue evidence="3">Entire body</tissue>
    </source>
</reference>
<gene>
    <name evidence="3" type="primary">LOC108744780</name>
</gene>
<sequence length="100" mass="11406">MTKAIVFLLDKFVWMLLITVIATQALQFAGVVPTPKGLEEISYEKDNNYEFQLGIGDSGPRGKRQTDGAGNIIDNIFNMRFDRGDIVFRHRPYRVIRAVM</sequence>
<evidence type="ECO:0000313" key="3">
    <source>
        <dbReference type="RefSeq" id="XP_018336195.1"/>
    </source>
</evidence>
<dbReference type="GeneID" id="108744780"/>
<evidence type="ECO:0000256" key="1">
    <source>
        <dbReference type="SAM" id="Phobius"/>
    </source>
</evidence>
<keyword evidence="2" id="KW-1185">Reference proteome</keyword>
<name>A0A1W4XUT7_AGRPL</name>
<dbReference type="OrthoDB" id="6621265at2759"/>